<gene>
    <name evidence="3" type="ORF">MERR_LOCUS14910</name>
</gene>
<dbReference type="InterPro" id="IPR025724">
    <property type="entry name" value="GAG-pre-integrase_dom"/>
</dbReference>
<dbReference type="InterPro" id="IPR057670">
    <property type="entry name" value="SH3_retrovirus"/>
</dbReference>
<evidence type="ECO:0000313" key="4">
    <source>
        <dbReference type="Proteomes" id="UP000467841"/>
    </source>
</evidence>
<dbReference type="Proteomes" id="UP000467841">
    <property type="component" value="Unassembled WGS sequence"/>
</dbReference>
<dbReference type="InterPro" id="IPR001584">
    <property type="entry name" value="Integrase_cat-core"/>
</dbReference>
<dbReference type="InterPro" id="IPR039537">
    <property type="entry name" value="Retrotran_Ty1/copia-like"/>
</dbReference>
<dbReference type="PANTHER" id="PTHR42648">
    <property type="entry name" value="TRANSPOSASE, PUTATIVE-RELATED"/>
    <property type="match status" value="1"/>
</dbReference>
<proteinExistence type="predicted"/>
<feature type="domain" description="Integrase catalytic" evidence="2">
    <location>
        <begin position="110"/>
        <end position="275"/>
    </location>
</feature>
<dbReference type="Pfam" id="PF00665">
    <property type="entry name" value="rve"/>
    <property type="match status" value="1"/>
</dbReference>
<feature type="region of interest" description="Disordered" evidence="1">
    <location>
        <begin position="623"/>
        <end position="648"/>
    </location>
</feature>
<dbReference type="InterPro" id="IPR012337">
    <property type="entry name" value="RNaseH-like_sf"/>
</dbReference>
<dbReference type="OrthoDB" id="3243429at2759"/>
<evidence type="ECO:0000259" key="2">
    <source>
        <dbReference type="PROSITE" id="PS50994"/>
    </source>
</evidence>
<dbReference type="PANTHER" id="PTHR42648:SF31">
    <property type="entry name" value="RNA-DIRECTED DNA POLYMERASE"/>
    <property type="match status" value="1"/>
</dbReference>
<dbReference type="Gene3D" id="3.30.420.10">
    <property type="entry name" value="Ribonuclease H-like superfamily/Ribonuclease H"/>
    <property type="match status" value="1"/>
</dbReference>
<keyword evidence="4" id="KW-1185">Reference proteome</keyword>
<protein>
    <recommendedName>
        <fullName evidence="2">Integrase catalytic domain-containing protein</fullName>
    </recommendedName>
</protein>
<feature type="compositionally biased region" description="Basic and acidic residues" evidence="1">
    <location>
        <begin position="639"/>
        <end position="648"/>
    </location>
</feature>
<dbReference type="GO" id="GO:0015074">
    <property type="term" value="P:DNA integration"/>
    <property type="evidence" value="ECO:0007669"/>
    <property type="project" value="InterPro"/>
</dbReference>
<organism evidence="3 4">
    <name type="scientific">Microthlaspi erraticum</name>
    <dbReference type="NCBI Taxonomy" id="1685480"/>
    <lineage>
        <taxon>Eukaryota</taxon>
        <taxon>Viridiplantae</taxon>
        <taxon>Streptophyta</taxon>
        <taxon>Embryophyta</taxon>
        <taxon>Tracheophyta</taxon>
        <taxon>Spermatophyta</taxon>
        <taxon>Magnoliopsida</taxon>
        <taxon>eudicotyledons</taxon>
        <taxon>Gunneridae</taxon>
        <taxon>Pentapetalae</taxon>
        <taxon>rosids</taxon>
        <taxon>malvids</taxon>
        <taxon>Brassicales</taxon>
        <taxon>Brassicaceae</taxon>
        <taxon>Coluteocarpeae</taxon>
        <taxon>Microthlaspi</taxon>
    </lineage>
</organism>
<dbReference type="EMBL" id="CACVBM020001059">
    <property type="protein sequence ID" value="CAA7027675.1"/>
    <property type="molecule type" value="Genomic_DNA"/>
</dbReference>
<evidence type="ECO:0000313" key="3">
    <source>
        <dbReference type="EMBL" id="CAA7027675.1"/>
    </source>
</evidence>
<dbReference type="SUPFAM" id="SSF53098">
    <property type="entry name" value="Ribonuclease H-like"/>
    <property type="match status" value="1"/>
</dbReference>
<name>A0A6D2IH62_9BRAS</name>
<reference evidence="3" key="1">
    <citation type="submission" date="2020-01" db="EMBL/GenBank/DDBJ databases">
        <authorList>
            <person name="Mishra B."/>
        </authorList>
    </citation>
    <scope>NUCLEOTIDE SEQUENCE [LARGE SCALE GENOMIC DNA]</scope>
</reference>
<dbReference type="AlphaFoldDB" id="A0A6D2IH62"/>
<dbReference type="InterPro" id="IPR036397">
    <property type="entry name" value="RNaseH_sf"/>
</dbReference>
<dbReference type="GO" id="GO:0003676">
    <property type="term" value="F:nucleic acid binding"/>
    <property type="evidence" value="ECO:0007669"/>
    <property type="project" value="InterPro"/>
</dbReference>
<dbReference type="PROSITE" id="PS50994">
    <property type="entry name" value="INTEGRASE"/>
    <property type="match status" value="1"/>
</dbReference>
<accession>A0A6D2IH62</accession>
<comment type="caution">
    <text evidence="3">The sequence shown here is derived from an EMBL/GenBank/DDBJ whole genome shotgun (WGS) entry which is preliminary data.</text>
</comment>
<dbReference type="Pfam" id="PF25597">
    <property type="entry name" value="SH3_retrovirus"/>
    <property type="match status" value="1"/>
</dbReference>
<feature type="region of interest" description="Disordered" evidence="1">
    <location>
        <begin position="415"/>
        <end position="443"/>
    </location>
</feature>
<dbReference type="Pfam" id="PF13976">
    <property type="entry name" value="gag_pre-integrs"/>
    <property type="match status" value="1"/>
</dbReference>
<sequence length="648" mass="72999">MAKLLKHTNCFAMVTDTICVLQDRFTRTLIGAGEERDGVYYFTDIVSAKSNKAVFGSDQALWHRRLGHPSFSVLSSLDLFSKLSSSASSSPCDVCFRAKQTREVFFDSLNKTTECFSLIHVDVWGPYRVPSSSGAVYFLTIVDDFSRAVWTYLLLEKSEVKRVLPEFLAYTEKQFNKLVRSVRSDNGTEFMVLSSFFREKGIIHQTSCMATPQQNGRVERKHCHILNVARSLLFQAHLPVKFWGEAILTAAYLINRTPTAIHNGRTPFEILHGVKPDYNQLKVFGSACYTHRASRDKDKFGERSRLCVFVGYPFGIKARKVYDINKNEFVISHDVVFREDVFPYAEPEIVPSPPSPNVACDEDWMIVPEDRGSDAQTTSSPDQAEECISVTKKQNLPVPANDLVSHVVSPTASDVFPELSSDDDDTLSPVSTPPAEDLGRGRREKSRLVLLKDYITYNAQVDPSHALPSSSSSSTVQGNSFFPIFDFVSDGQFSPGHRAYLATITKEVIPKHFKEAVTQKVWDDAMVTEVVALEKKRTWDILDLPEDKEAIGSHWFSLARRTKLRKFGRARRSSRRPKVTILIWKDRYLSHASRRSGMKPFGSTMRPRLIFYRDMSGKRANEAHGGFGVSNGPSSSAKGLDRIEKRPG</sequence>
<evidence type="ECO:0000256" key="1">
    <source>
        <dbReference type="SAM" id="MobiDB-lite"/>
    </source>
</evidence>